<keyword evidence="4" id="KW-0547">Nucleotide-binding</keyword>
<sequence length="927" mass="103280">MAAQTEGAVDALLGLLSTAIKDEAKLLGGVPGDLQFIKDEMDSMNGFLKHLNKMEGVHDDQVRAWMKQVREVSYIAEDCVDRYVRDIAPYLYGAGPGFLYINMIRFFLRHPHKYCKLHQLGKQLAELKLRVREVGERRQRYDVSVPAGKQDVKPMRLLKARQEEEKRETFRRQVLEKQLKLLELEDGGDLLPAADLSKAAVAGLPHDDHVLAAGSNKDANDDDPTIEIVRGILEKCWRPPRLAAAAADKEEEIKEAADKKKGKEKEKEAADKEKEKEAAARVIKMFLCALYVYPYATNQELKKLGDKLEEGGGMQEANREQVMIFCYSMLSTEEKSCLQYLTAFLHEKEISRTSMVRRWAAEGLVGKEQAAAAGTGMSGSTTPPPQEAGERCFRELVFRGFVRPRRFSDAGTVKTCVMEEPIKGFVRSITRNENFLLELPAHLGRQLSIREIVDPERRSSSLLSSLPPPPPPLALRRRWRDAAVRHCNLCSCMPPPEDDARRTKDRPMDELVGFLILLPEMYRLNVLDLGGCKGLKGRHLESFGKHVACLRYLSLRNTDVSRLEVSHINRLTLLETPDIRGTRIPPSDTKKIYLPNLKHLLADRPSPMLAGGTMQMPDRIGQMKNMETLSHVQVSKDGAELEGVVRLRSPQQLRKLGVVVHGNQSTAEYLGRVLYALSGCLRSLSIWVVAQTQTLDIPSMPPESSRVLENLEIKGKMTSFPSWIGGRDKKLANVTLRDTEINGGEALRRLGSVPSLRCLKLVGQAFSEQALVFKHDVPFEALKFLVIEGNDAITSMAFDADGAAPNLEKIVWAIGSGGGGSDSRKTGNGDNYLIVTVSGIHNLPSLKEIELRGDFKLPNLFVDVESRKKATDAHPNKEPATQRSYSCRYVSSDGNNLIHVVEVAVVASKDHPSTSLSLPVRVINQQS</sequence>
<dbReference type="EMBL" id="MU629803">
    <property type="protein sequence ID" value="KAJ1255127.1"/>
    <property type="molecule type" value="Genomic_DNA"/>
</dbReference>
<evidence type="ECO:0000259" key="9">
    <source>
        <dbReference type="Pfam" id="PF23598"/>
    </source>
</evidence>
<dbReference type="InterPro" id="IPR055414">
    <property type="entry name" value="LRR_R13L4/SHOC2-like"/>
</dbReference>
<dbReference type="GO" id="GO:0000166">
    <property type="term" value="F:nucleotide binding"/>
    <property type="evidence" value="ECO:0007669"/>
    <property type="project" value="UniProtKB-KW"/>
</dbReference>
<comment type="similarity">
    <text evidence="1">Belongs to the disease resistance NB-LRR family.</text>
</comment>
<evidence type="ECO:0008006" key="12">
    <source>
        <dbReference type="Google" id="ProtNLM"/>
    </source>
</evidence>
<dbReference type="AlphaFoldDB" id="A0A9W7XAR4"/>
<dbReference type="Proteomes" id="UP001164776">
    <property type="component" value="Unassembled WGS sequence"/>
</dbReference>
<feature type="domain" description="Disease resistance R13L4/SHOC-2-like LRR" evidence="9">
    <location>
        <begin position="521"/>
        <end position="876"/>
    </location>
</feature>
<keyword evidence="2" id="KW-0433">Leucine-rich repeat</keyword>
<dbReference type="Gene3D" id="1.20.5.4130">
    <property type="match status" value="1"/>
</dbReference>
<evidence type="ECO:0000256" key="6">
    <source>
        <dbReference type="ARBA" id="ARBA00023054"/>
    </source>
</evidence>
<feature type="domain" description="Disease resistance N-terminal" evidence="8">
    <location>
        <begin position="8"/>
        <end position="85"/>
    </location>
</feature>
<keyword evidence="11" id="KW-1185">Reference proteome</keyword>
<keyword evidence="3" id="KW-0677">Repeat</keyword>
<evidence type="ECO:0000256" key="2">
    <source>
        <dbReference type="ARBA" id="ARBA00022614"/>
    </source>
</evidence>
<feature type="region of interest" description="Disordered" evidence="7">
    <location>
        <begin position="247"/>
        <end position="274"/>
    </location>
</feature>
<dbReference type="InterPro" id="IPR041118">
    <property type="entry name" value="Rx_N"/>
</dbReference>
<evidence type="ECO:0000256" key="7">
    <source>
        <dbReference type="SAM" id="MobiDB-lite"/>
    </source>
</evidence>
<dbReference type="PANTHER" id="PTHR23155">
    <property type="entry name" value="DISEASE RESISTANCE PROTEIN RP"/>
    <property type="match status" value="1"/>
</dbReference>
<dbReference type="SUPFAM" id="SSF52058">
    <property type="entry name" value="L domain-like"/>
    <property type="match status" value="1"/>
</dbReference>
<keyword evidence="5" id="KW-0611">Plant defense</keyword>
<keyword evidence="6" id="KW-0175">Coiled coil</keyword>
<comment type="caution">
    <text evidence="10">The sequence shown here is derived from an EMBL/GenBank/DDBJ whole genome shotgun (WGS) entry which is preliminary data.</text>
</comment>
<evidence type="ECO:0000256" key="5">
    <source>
        <dbReference type="ARBA" id="ARBA00022821"/>
    </source>
</evidence>
<dbReference type="PANTHER" id="PTHR23155:SF969">
    <property type="entry name" value="RX N-TERMINAL DOMAIN-CONTAINING PROTEIN"/>
    <property type="match status" value="1"/>
</dbReference>
<name>A0A9W7XAR4_9POAL</name>
<dbReference type="Pfam" id="PF23598">
    <property type="entry name" value="LRR_14"/>
    <property type="match status" value="1"/>
</dbReference>
<evidence type="ECO:0000259" key="8">
    <source>
        <dbReference type="Pfam" id="PF18052"/>
    </source>
</evidence>
<evidence type="ECO:0000256" key="3">
    <source>
        <dbReference type="ARBA" id="ARBA00022737"/>
    </source>
</evidence>
<proteinExistence type="inferred from homology"/>
<protein>
    <recommendedName>
        <fullName evidence="12">Rx N-terminal domain-containing protein</fullName>
    </recommendedName>
</protein>
<accession>A0A9W7XAR4</accession>
<reference evidence="10 11" key="1">
    <citation type="submission" date="2022-10" db="EMBL/GenBank/DDBJ databases">
        <title>WGS assembly of Paspalum vaginatum 540-79.</title>
        <authorList>
            <person name="Sun G."/>
            <person name="Wase N."/>
            <person name="Shu S."/>
            <person name="Jenkins J."/>
            <person name="Zhou B."/>
            <person name="Torres-Rodriguez J."/>
            <person name="Chen C."/>
            <person name="Sandor L."/>
            <person name="Plott C."/>
            <person name="Yoshinga Y."/>
            <person name="Daum C."/>
            <person name="Qi P."/>
            <person name="Barry K."/>
            <person name="Lipzen A."/>
            <person name="Berry L."/>
            <person name="Pedersen C."/>
            <person name="Gottilla T."/>
            <person name="Foltz A."/>
            <person name="Yu H."/>
            <person name="O'Malley R."/>
            <person name="Zhang C."/>
            <person name="Devos K."/>
            <person name="Sigmon B."/>
            <person name="Yu B."/>
            <person name="Obata T."/>
            <person name="Schmutz J."/>
            <person name="Schnable J."/>
        </authorList>
    </citation>
    <scope>NUCLEOTIDE SEQUENCE [LARGE SCALE GENOMIC DNA]</scope>
    <source>
        <strain evidence="11">cv. 540-79</strain>
    </source>
</reference>
<evidence type="ECO:0000313" key="10">
    <source>
        <dbReference type="EMBL" id="KAJ1255127.1"/>
    </source>
</evidence>
<evidence type="ECO:0000256" key="1">
    <source>
        <dbReference type="ARBA" id="ARBA00008894"/>
    </source>
</evidence>
<dbReference type="Gene3D" id="3.80.10.10">
    <property type="entry name" value="Ribonuclease Inhibitor"/>
    <property type="match status" value="1"/>
</dbReference>
<organism evidence="10 11">
    <name type="scientific">Paspalum vaginatum</name>
    <name type="common">seashore paspalum</name>
    <dbReference type="NCBI Taxonomy" id="158149"/>
    <lineage>
        <taxon>Eukaryota</taxon>
        <taxon>Viridiplantae</taxon>
        <taxon>Streptophyta</taxon>
        <taxon>Embryophyta</taxon>
        <taxon>Tracheophyta</taxon>
        <taxon>Spermatophyta</taxon>
        <taxon>Magnoliopsida</taxon>
        <taxon>Liliopsida</taxon>
        <taxon>Poales</taxon>
        <taxon>Poaceae</taxon>
        <taxon>PACMAD clade</taxon>
        <taxon>Panicoideae</taxon>
        <taxon>Andropogonodae</taxon>
        <taxon>Paspaleae</taxon>
        <taxon>Paspalinae</taxon>
        <taxon>Paspalum</taxon>
    </lineage>
</organism>
<dbReference type="EMBL" id="MU629803">
    <property type="protein sequence ID" value="KAJ1255129.1"/>
    <property type="molecule type" value="Genomic_DNA"/>
</dbReference>
<dbReference type="OrthoDB" id="672526at2759"/>
<dbReference type="Pfam" id="PF18052">
    <property type="entry name" value="Rx_N"/>
    <property type="match status" value="1"/>
</dbReference>
<dbReference type="InterPro" id="IPR032675">
    <property type="entry name" value="LRR_dom_sf"/>
</dbReference>
<dbReference type="InterPro" id="IPR044974">
    <property type="entry name" value="Disease_R_plants"/>
</dbReference>
<dbReference type="EMBL" id="MU629803">
    <property type="protein sequence ID" value="KAJ1255130.1"/>
    <property type="molecule type" value="Genomic_DNA"/>
</dbReference>
<gene>
    <name evidence="10" type="ORF">BS78_K284900</name>
</gene>
<dbReference type="EMBL" id="MU629803">
    <property type="protein sequence ID" value="KAJ1255128.1"/>
    <property type="molecule type" value="Genomic_DNA"/>
</dbReference>
<dbReference type="CDD" id="cd14798">
    <property type="entry name" value="RX-CC_like"/>
    <property type="match status" value="1"/>
</dbReference>
<evidence type="ECO:0000256" key="4">
    <source>
        <dbReference type="ARBA" id="ARBA00022741"/>
    </source>
</evidence>
<dbReference type="EMBL" id="MU629803">
    <property type="protein sequence ID" value="KAJ1255126.1"/>
    <property type="molecule type" value="Genomic_DNA"/>
</dbReference>
<dbReference type="InterPro" id="IPR038005">
    <property type="entry name" value="RX-like_CC"/>
</dbReference>
<evidence type="ECO:0000313" key="11">
    <source>
        <dbReference type="Proteomes" id="UP001164776"/>
    </source>
</evidence>
<dbReference type="GO" id="GO:0098542">
    <property type="term" value="P:defense response to other organism"/>
    <property type="evidence" value="ECO:0007669"/>
    <property type="project" value="TreeGrafter"/>
</dbReference>